<protein>
    <submittedName>
        <fullName evidence="5">TatD family hydrolase</fullName>
    </submittedName>
</protein>
<proteinExistence type="inferred from homology"/>
<evidence type="ECO:0000256" key="2">
    <source>
        <dbReference type="ARBA" id="ARBA00022723"/>
    </source>
</evidence>
<dbReference type="PIRSF" id="PIRSF005902">
    <property type="entry name" value="DNase_TatD"/>
    <property type="match status" value="1"/>
</dbReference>
<dbReference type="OrthoDB" id="26412at2157"/>
<evidence type="ECO:0000256" key="4">
    <source>
        <dbReference type="PIRSR" id="PIRSR005902-1"/>
    </source>
</evidence>
<evidence type="ECO:0000313" key="5">
    <source>
        <dbReference type="EMBL" id="GBH34316.1"/>
    </source>
</evidence>
<comment type="similarity">
    <text evidence="1">Belongs to the metallo-dependent hydrolases superfamily. TatD-type hydrolase family.</text>
</comment>
<comment type="caution">
    <text evidence="5">The sequence shown here is derived from an EMBL/GenBank/DDBJ whole genome shotgun (WGS) entry which is preliminary data.</text>
</comment>
<dbReference type="AlphaFoldDB" id="A0A2S2KRN5"/>
<dbReference type="InterPro" id="IPR001130">
    <property type="entry name" value="TatD-like"/>
</dbReference>
<dbReference type="CDD" id="cd01310">
    <property type="entry name" value="TatD_DNAse"/>
    <property type="match status" value="1"/>
</dbReference>
<organism evidence="5 6">
    <name type="scientific">Nitrosopumilus zosterae</name>
    <dbReference type="NCBI Taxonomy" id="718286"/>
    <lineage>
        <taxon>Archaea</taxon>
        <taxon>Nitrososphaerota</taxon>
        <taxon>Nitrososphaeria</taxon>
        <taxon>Nitrosopumilales</taxon>
        <taxon>Nitrosopumilaceae</taxon>
        <taxon>Nitrosopumilus</taxon>
    </lineage>
</organism>
<gene>
    <name evidence="5" type="ORF">NZNM25_11070</name>
</gene>
<dbReference type="GO" id="GO:0046872">
    <property type="term" value="F:metal ion binding"/>
    <property type="evidence" value="ECO:0007669"/>
    <property type="project" value="UniProtKB-KW"/>
</dbReference>
<dbReference type="PANTHER" id="PTHR46317:SF1">
    <property type="entry name" value="HYDROLASE, TATD FAMILY"/>
    <property type="match status" value="1"/>
</dbReference>
<dbReference type="GO" id="GO:0016788">
    <property type="term" value="F:hydrolase activity, acting on ester bonds"/>
    <property type="evidence" value="ECO:0007669"/>
    <property type="project" value="InterPro"/>
</dbReference>
<feature type="binding site" evidence="4">
    <location>
        <position position="31"/>
    </location>
    <ligand>
        <name>a divalent metal cation</name>
        <dbReference type="ChEBI" id="CHEBI:60240"/>
        <label>1</label>
    </ligand>
</feature>
<keyword evidence="6" id="KW-1185">Reference proteome</keyword>
<dbReference type="PANTHER" id="PTHR46317">
    <property type="entry name" value="HYDROLASE OF PHP SUPERFAMILY-RELATED PROTEIN"/>
    <property type="match status" value="1"/>
</dbReference>
<dbReference type="InterPro" id="IPR032466">
    <property type="entry name" value="Metal_Hydrolase"/>
</dbReference>
<feature type="binding site" evidence="4">
    <location>
        <position position="150"/>
    </location>
    <ligand>
        <name>a divalent metal cation</name>
        <dbReference type="ChEBI" id="CHEBI:60240"/>
        <label>2</label>
    </ligand>
</feature>
<dbReference type="EMBL" id="BGKI01000006">
    <property type="protein sequence ID" value="GBH34316.1"/>
    <property type="molecule type" value="Genomic_DNA"/>
</dbReference>
<evidence type="ECO:0000313" key="6">
    <source>
        <dbReference type="Proteomes" id="UP000245829"/>
    </source>
</evidence>
<sequence length="272" mass="30929">MSEKISLRNRFIQTILRIDKEMTWYIDSHIHLSDSTYASDIGFILEEMKYLKIKACCVSTNVENSLQTLKLAQKSNLVLPFIGIHPECANDDLEKMINLIENNFTHISGIGEIGLDPTYVHSPEEEKKQKHVFETLLSIAEKFNKPVSIHSRKSLDDVFEIMTSFSTKHALLHWFDGSKKQLTKAMDMGFFVSYGPVMVYANDKQTLVSVTDESKILVETDGPVKFSRCFEMKSGQVTFIPSVIFCASKILGKTFDEMSFLLEKNSNSFLGI</sequence>
<keyword evidence="2 4" id="KW-0479">Metal-binding</keyword>
<dbReference type="Pfam" id="PF01026">
    <property type="entry name" value="TatD_DNase"/>
    <property type="match status" value="1"/>
</dbReference>
<dbReference type="SUPFAM" id="SSF51556">
    <property type="entry name" value="Metallo-dependent hydrolases"/>
    <property type="match status" value="1"/>
</dbReference>
<feature type="binding site" evidence="4">
    <location>
        <position position="221"/>
    </location>
    <ligand>
        <name>a divalent metal cation</name>
        <dbReference type="ChEBI" id="CHEBI:60240"/>
        <label>1</label>
    </ligand>
</feature>
<keyword evidence="3 5" id="KW-0378">Hydrolase</keyword>
<feature type="binding site" evidence="4">
    <location>
        <position position="173"/>
    </location>
    <ligand>
        <name>a divalent metal cation</name>
        <dbReference type="ChEBI" id="CHEBI:60240"/>
        <label>2</label>
    </ligand>
</feature>
<accession>A0A2S2KRN5</accession>
<evidence type="ECO:0000256" key="3">
    <source>
        <dbReference type="ARBA" id="ARBA00022801"/>
    </source>
</evidence>
<reference evidence="5 6" key="1">
    <citation type="submission" date="2018-05" db="EMBL/GenBank/DDBJ databases">
        <title>genome sequencing of Nitrosopumilus sp. NM25.</title>
        <authorList>
            <person name="Mori K."/>
            <person name="Nakagawa T."/>
        </authorList>
    </citation>
    <scope>NUCLEOTIDE SEQUENCE [LARGE SCALE GENOMIC DNA]</scope>
    <source>
        <strain evidence="5 6">NM25</strain>
    </source>
</reference>
<feature type="binding site" evidence="4">
    <location>
        <position position="29"/>
    </location>
    <ligand>
        <name>a divalent metal cation</name>
        <dbReference type="ChEBI" id="CHEBI:60240"/>
        <label>1</label>
    </ligand>
</feature>
<name>A0A2S2KRN5_9ARCH</name>
<feature type="binding site" evidence="4">
    <location>
        <position position="112"/>
    </location>
    <ligand>
        <name>a divalent metal cation</name>
        <dbReference type="ChEBI" id="CHEBI:60240"/>
        <label>1</label>
    </ligand>
</feature>
<evidence type="ECO:0000256" key="1">
    <source>
        <dbReference type="ARBA" id="ARBA00009275"/>
    </source>
</evidence>
<dbReference type="Proteomes" id="UP000245829">
    <property type="component" value="Unassembled WGS sequence"/>
</dbReference>
<dbReference type="Gene3D" id="3.20.20.140">
    <property type="entry name" value="Metal-dependent hydrolases"/>
    <property type="match status" value="1"/>
</dbReference>